<feature type="region of interest" description="Disordered" evidence="1">
    <location>
        <begin position="216"/>
        <end position="255"/>
    </location>
</feature>
<dbReference type="GO" id="GO:0008033">
    <property type="term" value="P:tRNA processing"/>
    <property type="evidence" value="ECO:0007669"/>
    <property type="project" value="InterPro"/>
</dbReference>
<dbReference type="Pfam" id="PF08228">
    <property type="entry name" value="RNase_P_pop3"/>
    <property type="match status" value="1"/>
</dbReference>
<protein>
    <submittedName>
        <fullName evidence="2">Uncharacterized protein</fullName>
    </submittedName>
</protein>
<dbReference type="OMA" id="ETRNKAT"/>
<dbReference type="PANTHER" id="PTHR28272">
    <property type="entry name" value="RIBONUCLEASES P/MRP PROTEIN SUBUNIT POP3"/>
    <property type="match status" value="1"/>
</dbReference>
<dbReference type="HOGENOM" id="CLU_1272279_0_0_1"/>
<dbReference type="Proteomes" id="UP000015100">
    <property type="component" value="Unassembled WGS sequence"/>
</dbReference>
<organism evidence="2 3">
    <name type="scientific">Dactylellina haptotyla (strain CBS 200.50)</name>
    <name type="common">Nematode-trapping fungus</name>
    <name type="synonym">Monacrosporium haptotylum</name>
    <dbReference type="NCBI Taxonomy" id="1284197"/>
    <lineage>
        <taxon>Eukaryota</taxon>
        <taxon>Fungi</taxon>
        <taxon>Dikarya</taxon>
        <taxon>Ascomycota</taxon>
        <taxon>Pezizomycotina</taxon>
        <taxon>Orbiliomycetes</taxon>
        <taxon>Orbiliales</taxon>
        <taxon>Orbiliaceae</taxon>
        <taxon>Dactylellina</taxon>
    </lineage>
</organism>
<reference evidence="2 3" key="1">
    <citation type="journal article" date="2013" name="PLoS Genet.">
        <title>Genomic mechanisms accounting for the adaptation to parasitism in nematode-trapping fungi.</title>
        <authorList>
            <person name="Meerupati T."/>
            <person name="Andersson K.M."/>
            <person name="Friman E."/>
            <person name="Kumar D."/>
            <person name="Tunlid A."/>
            <person name="Ahren D."/>
        </authorList>
    </citation>
    <scope>NUCLEOTIDE SEQUENCE [LARGE SCALE GENOMIC DNA]</scope>
    <source>
        <strain evidence="2 3">CBS 200.50</strain>
    </source>
</reference>
<dbReference type="GO" id="GO:0000172">
    <property type="term" value="C:ribonuclease MRP complex"/>
    <property type="evidence" value="ECO:0007669"/>
    <property type="project" value="TreeGrafter"/>
</dbReference>
<sequence>MASLKDRARKAKTIFSLDSPTSTFLTPQWPVIAPQTASAALAAITTLLTDLEELRASSSSSDDTKPNLLVGPNPVTTHLEQLASSSIPISLTKPGNAPSASPKKPVRNLLAVFVTRSDQPSQLHSHLPFLCSISSIPLIALPKTSEQKLVKLLKPSNGRVYMIAVFSDSPGSDVIRQALYNEEGGIIVGKVDLPDVFKTSQVGWLETKHKTIETFVGQPKKKRRQDEKDDMEGVESTTAVKEDKATKKKLKKDAK</sequence>
<proteinExistence type="predicted"/>
<dbReference type="GO" id="GO:0000171">
    <property type="term" value="F:ribonuclease MRP activity"/>
    <property type="evidence" value="ECO:0007669"/>
    <property type="project" value="TreeGrafter"/>
</dbReference>
<reference evidence="3" key="2">
    <citation type="submission" date="2013-04" db="EMBL/GenBank/DDBJ databases">
        <title>Genomic mechanisms accounting for the adaptation to parasitism in nematode-trapping fungi.</title>
        <authorList>
            <person name="Ahren D.G."/>
        </authorList>
    </citation>
    <scope>NUCLEOTIDE SEQUENCE [LARGE SCALE GENOMIC DNA]</scope>
    <source>
        <strain evidence="3">CBS 200.50</strain>
    </source>
</reference>
<dbReference type="GO" id="GO:0005829">
    <property type="term" value="C:cytosol"/>
    <property type="evidence" value="ECO:0007669"/>
    <property type="project" value="TreeGrafter"/>
</dbReference>
<dbReference type="AlphaFoldDB" id="S8BGF4"/>
<accession>S8BGF4</accession>
<evidence type="ECO:0000256" key="1">
    <source>
        <dbReference type="SAM" id="MobiDB-lite"/>
    </source>
</evidence>
<name>S8BGF4_DACHA</name>
<gene>
    <name evidence="2" type="ORF">H072_7987</name>
</gene>
<dbReference type="GO" id="GO:0005655">
    <property type="term" value="C:nucleolar ribonuclease P complex"/>
    <property type="evidence" value="ECO:0007669"/>
    <property type="project" value="TreeGrafter"/>
</dbReference>
<dbReference type="OrthoDB" id="20109at2759"/>
<dbReference type="STRING" id="1284197.S8BGF4"/>
<feature type="compositionally biased region" description="Basic residues" evidence="1">
    <location>
        <begin position="246"/>
        <end position="255"/>
    </location>
</feature>
<dbReference type="GO" id="GO:0034965">
    <property type="term" value="P:intronic box C/D snoRNA processing"/>
    <property type="evidence" value="ECO:0007669"/>
    <property type="project" value="TreeGrafter"/>
</dbReference>
<dbReference type="GO" id="GO:0004526">
    <property type="term" value="F:ribonuclease P activity"/>
    <property type="evidence" value="ECO:0007669"/>
    <property type="project" value="TreeGrafter"/>
</dbReference>
<dbReference type="InterPro" id="IPR013241">
    <property type="entry name" value="RNase_P_Pop3"/>
</dbReference>
<evidence type="ECO:0000313" key="3">
    <source>
        <dbReference type="Proteomes" id="UP000015100"/>
    </source>
</evidence>
<dbReference type="PANTHER" id="PTHR28272:SF1">
    <property type="entry name" value="RIBONUCLEASES P_MRP PROTEIN SUBUNIT POP3"/>
    <property type="match status" value="1"/>
</dbReference>
<dbReference type="EMBL" id="AQGS01000575">
    <property type="protein sequence ID" value="EPS38338.1"/>
    <property type="molecule type" value="Genomic_DNA"/>
</dbReference>
<comment type="caution">
    <text evidence="2">The sequence shown here is derived from an EMBL/GenBank/DDBJ whole genome shotgun (WGS) entry which is preliminary data.</text>
</comment>
<keyword evidence="3" id="KW-1185">Reference proteome</keyword>
<evidence type="ECO:0000313" key="2">
    <source>
        <dbReference type="EMBL" id="EPS38338.1"/>
    </source>
</evidence>
<dbReference type="GO" id="GO:0006364">
    <property type="term" value="P:rRNA processing"/>
    <property type="evidence" value="ECO:0007669"/>
    <property type="project" value="InterPro"/>
</dbReference>